<gene>
    <name evidence="2" type="ORF">MTBBW1_2280034</name>
</gene>
<dbReference type="STRING" id="1246637.MTBBW1_2280034"/>
<accession>A0A1W1HDM5</accession>
<feature type="transmembrane region" description="Helical" evidence="1">
    <location>
        <begin position="18"/>
        <end position="37"/>
    </location>
</feature>
<dbReference type="AlphaFoldDB" id="A0A1W1HDM5"/>
<proteinExistence type="predicted"/>
<evidence type="ECO:0000313" key="2">
    <source>
        <dbReference type="EMBL" id="SLM30492.1"/>
    </source>
</evidence>
<dbReference type="InterPro" id="IPR054911">
    <property type="entry name" value="sulf_resp_HmcD"/>
</dbReference>
<organism evidence="2 3">
    <name type="scientific">Desulfamplus magnetovallimortis</name>
    <dbReference type="NCBI Taxonomy" id="1246637"/>
    <lineage>
        <taxon>Bacteria</taxon>
        <taxon>Pseudomonadati</taxon>
        <taxon>Thermodesulfobacteriota</taxon>
        <taxon>Desulfobacteria</taxon>
        <taxon>Desulfobacterales</taxon>
        <taxon>Desulfobacteraceae</taxon>
        <taxon>Desulfamplus</taxon>
    </lineage>
</organism>
<protein>
    <submittedName>
        <fullName evidence="2">Protein DVU_0533</fullName>
    </submittedName>
</protein>
<keyword evidence="1" id="KW-0812">Transmembrane</keyword>
<dbReference type="EMBL" id="FWEV01000144">
    <property type="protein sequence ID" value="SLM30492.1"/>
    <property type="molecule type" value="Genomic_DNA"/>
</dbReference>
<keyword evidence="1" id="KW-1133">Transmembrane helix</keyword>
<evidence type="ECO:0000256" key="1">
    <source>
        <dbReference type="SAM" id="Phobius"/>
    </source>
</evidence>
<dbReference type="Proteomes" id="UP000191931">
    <property type="component" value="Unassembled WGS sequence"/>
</dbReference>
<keyword evidence="3" id="KW-1185">Reference proteome</keyword>
<dbReference type="NCBIfam" id="NF045712">
    <property type="entry name" value="sulf_resp_HmcD"/>
    <property type="match status" value="1"/>
</dbReference>
<evidence type="ECO:0000313" key="3">
    <source>
        <dbReference type="Proteomes" id="UP000191931"/>
    </source>
</evidence>
<keyword evidence="1" id="KW-0472">Membrane</keyword>
<reference evidence="2 3" key="1">
    <citation type="submission" date="2017-03" db="EMBL/GenBank/DDBJ databases">
        <authorList>
            <person name="Afonso C.L."/>
            <person name="Miller P.J."/>
            <person name="Scott M.A."/>
            <person name="Spackman E."/>
            <person name="Goraichik I."/>
            <person name="Dimitrov K.M."/>
            <person name="Suarez D.L."/>
            <person name="Swayne D.E."/>
        </authorList>
    </citation>
    <scope>NUCLEOTIDE SEQUENCE [LARGE SCALE GENOMIC DNA]</scope>
    <source>
        <strain evidence="2">PRJEB14757</strain>
    </source>
</reference>
<sequence>MEHIFYTLQDFMVYTKGITYLIMGGLLVFFPLFWLFLTGRDEKNKTF</sequence>
<name>A0A1W1HDM5_9BACT</name>
<dbReference type="RefSeq" id="WP_186441687.1">
    <property type="nucleotide sequence ID" value="NZ_LT828561.1"/>
</dbReference>